<accession>Q01PV0</accession>
<name>Q01PV0_SOLUE</name>
<evidence type="ECO:0000313" key="2">
    <source>
        <dbReference type="EMBL" id="ABJ88320.1"/>
    </source>
</evidence>
<proteinExistence type="predicted"/>
<dbReference type="KEGG" id="sus:Acid_7411"/>
<protein>
    <submittedName>
        <fullName evidence="2">Uncharacterized protein</fullName>
    </submittedName>
</protein>
<feature type="transmembrane region" description="Helical" evidence="1">
    <location>
        <begin position="32"/>
        <end position="52"/>
    </location>
</feature>
<organism evidence="2">
    <name type="scientific">Solibacter usitatus (strain Ellin6076)</name>
    <dbReference type="NCBI Taxonomy" id="234267"/>
    <lineage>
        <taxon>Bacteria</taxon>
        <taxon>Pseudomonadati</taxon>
        <taxon>Acidobacteriota</taxon>
        <taxon>Terriglobia</taxon>
        <taxon>Bryobacterales</taxon>
        <taxon>Solibacteraceae</taxon>
        <taxon>Candidatus Solibacter</taxon>
    </lineage>
</organism>
<feature type="transmembrane region" description="Helical" evidence="1">
    <location>
        <begin position="72"/>
        <end position="91"/>
    </location>
</feature>
<dbReference type="HOGENOM" id="CLU_2345191_0_0_0"/>
<dbReference type="STRING" id="234267.Acid_7411"/>
<evidence type="ECO:0000256" key="1">
    <source>
        <dbReference type="SAM" id="Phobius"/>
    </source>
</evidence>
<keyword evidence="1" id="KW-0812">Transmembrane</keyword>
<keyword evidence="1" id="KW-1133">Transmembrane helix</keyword>
<gene>
    <name evidence="2" type="ordered locus">Acid_7411</name>
</gene>
<reference evidence="2" key="1">
    <citation type="submission" date="2006-10" db="EMBL/GenBank/DDBJ databases">
        <title>Complete sequence of Solibacter usitatus Ellin6076.</title>
        <authorList>
            <consortium name="US DOE Joint Genome Institute"/>
            <person name="Copeland A."/>
            <person name="Lucas S."/>
            <person name="Lapidus A."/>
            <person name="Barry K."/>
            <person name="Detter J.C."/>
            <person name="Glavina del Rio T."/>
            <person name="Hammon N."/>
            <person name="Israni S."/>
            <person name="Dalin E."/>
            <person name="Tice H."/>
            <person name="Pitluck S."/>
            <person name="Thompson L.S."/>
            <person name="Brettin T."/>
            <person name="Bruce D."/>
            <person name="Han C."/>
            <person name="Tapia R."/>
            <person name="Gilna P."/>
            <person name="Schmutz J."/>
            <person name="Larimer F."/>
            <person name="Land M."/>
            <person name="Hauser L."/>
            <person name="Kyrpides N."/>
            <person name="Mikhailova N."/>
            <person name="Janssen P.H."/>
            <person name="Kuske C.R."/>
            <person name="Richardson P."/>
        </authorList>
    </citation>
    <scope>NUCLEOTIDE SEQUENCE</scope>
    <source>
        <strain evidence="2">Ellin6076</strain>
    </source>
</reference>
<sequence length="97" mass="11070">MWKQLTARHSREFVKHVVPAILKPARTLWNEVIGFLFICFAVVFGFKAVRLYLDFAKTTGEEGSANLVRLGMAGFCTILMLWFGISSFLRARKISRS</sequence>
<dbReference type="EMBL" id="CP000473">
    <property type="protein sequence ID" value="ABJ88320.1"/>
    <property type="molecule type" value="Genomic_DNA"/>
</dbReference>
<dbReference type="eggNOG" id="ENOG502ZID8">
    <property type="taxonomic scope" value="Bacteria"/>
</dbReference>
<dbReference type="InParanoid" id="Q01PV0"/>
<keyword evidence="1" id="KW-0472">Membrane</keyword>
<dbReference type="AlphaFoldDB" id="Q01PV0"/>